<evidence type="ECO:0008006" key="3">
    <source>
        <dbReference type="Google" id="ProtNLM"/>
    </source>
</evidence>
<name>A0A1W2EAG0_9PSEU</name>
<dbReference type="SUPFAM" id="SSF52743">
    <property type="entry name" value="Subtilisin-like"/>
    <property type="match status" value="1"/>
</dbReference>
<dbReference type="AlphaFoldDB" id="A0A1W2EAG0"/>
<dbReference type="GO" id="GO:0006508">
    <property type="term" value="P:proteolysis"/>
    <property type="evidence" value="ECO:0007669"/>
    <property type="project" value="InterPro"/>
</dbReference>
<reference evidence="2" key="1">
    <citation type="submission" date="2017-04" db="EMBL/GenBank/DDBJ databases">
        <authorList>
            <person name="Varghese N."/>
            <person name="Submissions S."/>
        </authorList>
    </citation>
    <scope>NUCLEOTIDE SEQUENCE [LARGE SCALE GENOMIC DNA]</scope>
    <source>
        <strain evidence="2">DSM 44073</strain>
    </source>
</reference>
<dbReference type="EMBL" id="FWYC01000009">
    <property type="protein sequence ID" value="SMD06316.1"/>
    <property type="molecule type" value="Genomic_DNA"/>
</dbReference>
<keyword evidence="2" id="KW-1185">Reference proteome</keyword>
<sequence length="298" mass="30556">MTLRVGPVWTVSRRGIVSDVDAPKQVNSLSELVDHASAELGPVVVHDPAGPNECLLRSGELVVLPVDAPTVRKRLRGVYSHEEIASGAIRMYLKASERARVVEVAKEVGATPNHVHFACPIMIGTSRPVIGERLPELLGEGTVALLDTPLDAPHGALVAGVLRHHGASVRPFPVLGASGFGDDLTLAAALRATRDLPVVLVASGTYSFDDLCPPVLAGCGGNVVAAAGNGGSERPWWPAALPSVTAVGASAAFSGRGPWVDVVASGVDVPATVGTSQLLCTGTSFAAALHAATLVPVP</sequence>
<dbReference type="RefSeq" id="WP_159460475.1">
    <property type="nucleotide sequence ID" value="NZ_JOEA01000011.1"/>
</dbReference>
<evidence type="ECO:0000313" key="1">
    <source>
        <dbReference type="EMBL" id="SMD06316.1"/>
    </source>
</evidence>
<dbReference type="Gene3D" id="3.40.50.200">
    <property type="entry name" value="Peptidase S8/S53 domain"/>
    <property type="match status" value="1"/>
</dbReference>
<proteinExistence type="predicted"/>
<protein>
    <recommendedName>
        <fullName evidence="3">Subtilase family protein</fullName>
    </recommendedName>
</protein>
<dbReference type="GO" id="GO:0004252">
    <property type="term" value="F:serine-type endopeptidase activity"/>
    <property type="evidence" value="ECO:0007669"/>
    <property type="project" value="InterPro"/>
</dbReference>
<accession>A0A1W2EAG0</accession>
<dbReference type="eggNOG" id="COG1404">
    <property type="taxonomic scope" value="Bacteria"/>
</dbReference>
<dbReference type="STRING" id="40571.SAMN05660733_03767"/>
<dbReference type="Proteomes" id="UP000192840">
    <property type="component" value="Unassembled WGS sequence"/>
</dbReference>
<organism evidence="1 2">
    <name type="scientific">Lentzea albidocapillata</name>
    <dbReference type="NCBI Taxonomy" id="40571"/>
    <lineage>
        <taxon>Bacteria</taxon>
        <taxon>Bacillati</taxon>
        <taxon>Actinomycetota</taxon>
        <taxon>Actinomycetes</taxon>
        <taxon>Pseudonocardiales</taxon>
        <taxon>Pseudonocardiaceae</taxon>
        <taxon>Lentzea</taxon>
    </lineage>
</organism>
<dbReference type="InterPro" id="IPR036852">
    <property type="entry name" value="Peptidase_S8/S53_dom_sf"/>
</dbReference>
<dbReference type="OrthoDB" id="5177045at2"/>
<evidence type="ECO:0000313" key="2">
    <source>
        <dbReference type="Proteomes" id="UP000192840"/>
    </source>
</evidence>
<gene>
    <name evidence="1" type="ORF">SAMN05660733_03767</name>
</gene>